<dbReference type="InterPro" id="IPR013083">
    <property type="entry name" value="Znf_RING/FYVE/PHD"/>
</dbReference>
<feature type="region of interest" description="Disordered" evidence="5">
    <location>
        <begin position="370"/>
        <end position="390"/>
    </location>
</feature>
<dbReference type="PROSITE" id="PS50178">
    <property type="entry name" value="ZF_FYVE"/>
    <property type="match status" value="1"/>
</dbReference>
<dbReference type="InParanoid" id="D8QKQ0"/>
<dbReference type="SMART" id="SM00064">
    <property type="entry name" value="FYVE"/>
    <property type="match status" value="1"/>
</dbReference>
<dbReference type="Proteomes" id="UP000007431">
    <property type="component" value="Unassembled WGS sequence"/>
</dbReference>
<feature type="domain" description="FYVE-type" evidence="6">
    <location>
        <begin position="100"/>
        <end position="172"/>
    </location>
</feature>
<keyword evidence="1" id="KW-0479">Metal-binding</keyword>
<dbReference type="Gene3D" id="3.30.40.10">
    <property type="entry name" value="Zinc/RING finger domain, C3HC4 (zinc finger)"/>
    <property type="match status" value="1"/>
</dbReference>
<dbReference type="PANTHER" id="PTHR23164:SF30">
    <property type="entry name" value="EARLY ENDOSOME ANTIGEN 1"/>
    <property type="match status" value="1"/>
</dbReference>
<evidence type="ECO:0000259" key="6">
    <source>
        <dbReference type="PROSITE" id="PS50178"/>
    </source>
</evidence>
<dbReference type="OMA" id="DNFYCRV"/>
<dbReference type="AlphaFoldDB" id="D8QKQ0"/>
<dbReference type="GeneID" id="9593439"/>
<dbReference type="VEuPathDB" id="FungiDB:SCHCODRAFT_02603710"/>
<keyword evidence="2 4" id="KW-0863">Zinc-finger</keyword>
<evidence type="ECO:0000256" key="3">
    <source>
        <dbReference type="ARBA" id="ARBA00022833"/>
    </source>
</evidence>
<dbReference type="STRING" id="578458.D8QKQ0"/>
<dbReference type="InterPro" id="IPR017455">
    <property type="entry name" value="Znf_FYVE-rel"/>
</dbReference>
<evidence type="ECO:0000313" key="8">
    <source>
        <dbReference type="Proteomes" id="UP000007431"/>
    </source>
</evidence>
<sequence length="412" mass="44554">MAPAVSPVADAFDAALLAADAAASAPATRMEHTHLPTLHTDLDDASSVFSASSGGCSSTLMQPASPSSHPIRPNEHLAVLLDKHLWKPDSTSSSCDYFYCRTTFGIFERRHHCRKCGGIFCRACTSRTTPLLNVRALPFLQPPRGHSIFEYQSSQSPVVNARVCIECHDQIYGVARSPSIPDARVVEAADSRASSPASSGILTPPIRTLRNKTSMASLASTSSAGSSSRSGASHPSSAATSPRVPSPVIQKMPGEPSYGPLDAYPLARCSALCKLSGGGRWQPAPSVVPAGKRTVPLGDRHKPWVAPAAIDEVDTPPAAPERERRNVPWGKAPYEVEWEREERRERRRREGVFVQDGEFRYRLPVRQEEAPATPVPVRVDETSSDDGLGISWYKPQQSMLGVPRSLVAQSTF</sequence>
<feature type="region of interest" description="Disordered" evidence="5">
    <location>
        <begin position="187"/>
        <end position="206"/>
    </location>
</feature>
<dbReference type="PANTHER" id="PTHR23164">
    <property type="entry name" value="EARLY ENDOSOME ANTIGEN 1"/>
    <property type="match status" value="1"/>
</dbReference>
<evidence type="ECO:0000256" key="5">
    <source>
        <dbReference type="SAM" id="MobiDB-lite"/>
    </source>
</evidence>
<dbReference type="SUPFAM" id="SSF57903">
    <property type="entry name" value="FYVE/PHD zinc finger"/>
    <property type="match status" value="1"/>
</dbReference>
<dbReference type="HOGENOM" id="CLU_064534_0_0_1"/>
<dbReference type="InterPro" id="IPR011011">
    <property type="entry name" value="Znf_FYVE_PHD"/>
</dbReference>
<evidence type="ECO:0000256" key="2">
    <source>
        <dbReference type="ARBA" id="ARBA00022771"/>
    </source>
</evidence>
<organism evidence="8">
    <name type="scientific">Schizophyllum commune (strain H4-8 / FGSC 9210)</name>
    <name type="common">Split gill fungus</name>
    <dbReference type="NCBI Taxonomy" id="578458"/>
    <lineage>
        <taxon>Eukaryota</taxon>
        <taxon>Fungi</taxon>
        <taxon>Dikarya</taxon>
        <taxon>Basidiomycota</taxon>
        <taxon>Agaricomycotina</taxon>
        <taxon>Agaricomycetes</taxon>
        <taxon>Agaricomycetidae</taxon>
        <taxon>Agaricales</taxon>
        <taxon>Schizophyllaceae</taxon>
        <taxon>Schizophyllum</taxon>
    </lineage>
</organism>
<evidence type="ECO:0000313" key="7">
    <source>
        <dbReference type="EMBL" id="EFI91744.1"/>
    </source>
</evidence>
<dbReference type="InterPro" id="IPR000306">
    <property type="entry name" value="Znf_FYVE"/>
</dbReference>
<dbReference type="Pfam" id="PF01363">
    <property type="entry name" value="FYVE"/>
    <property type="match status" value="1"/>
</dbReference>
<gene>
    <name evidence="7" type="ORF">SCHCODRAFT_238558</name>
</gene>
<dbReference type="GO" id="GO:0008270">
    <property type="term" value="F:zinc ion binding"/>
    <property type="evidence" value="ECO:0007669"/>
    <property type="project" value="UniProtKB-KW"/>
</dbReference>
<evidence type="ECO:0000256" key="4">
    <source>
        <dbReference type="PROSITE-ProRule" id="PRU00091"/>
    </source>
</evidence>
<keyword evidence="8" id="KW-1185">Reference proteome</keyword>
<feature type="region of interest" description="Disordered" evidence="5">
    <location>
        <begin position="214"/>
        <end position="256"/>
    </location>
</feature>
<dbReference type="eggNOG" id="KOG4381">
    <property type="taxonomic scope" value="Eukaryota"/>
</dbReference>
<protein>
    <recommendedName>
        <fullName evidence="6">FYVE-type domain-containing protein</fullName>
    </recommendedName>
</protein>
<accession>D8QKQ0</accession>
<dbReference type="KEGG" id="scm:SCHCO_02603710"/>
<proteinExistence type="predicted"/>
<evidence type="ECO:0000256" key="1">
    <source>
        <dbReference type="ARBA" id="ARBA00022723"/>
    </source>
</evidence>
<keyword evidence="3" id="KW-0862">Zinc</keyword>
<feature type="compositionally biased region" description="Low complexity" evidence="5">
    <location>
        <begin position="214"/>
        <end position="239"/>
    </location>
</feature>
<reference evidence="7 8" key="1">
    <citation type="journal article" date="2010" name="Nat. Biotechnol.">
        <title>Genome sequence of the model mushroom Schizophyllum commune.</title>
        <authorList>
            <person name="Ohm R.A."/>
            <person name="de Jong J.F."/>
            <person name="Lugones L.G."/>
            <person name="Aerts A."/>
            <person name="Kothe E."/>
            <person name="Stajich J.E."/>
            <person name="de Vries R.P."/>
            <person name="Record E."/>
            <person name="Levasseur A."/>
            <person name="Baker S.E."/>
            <person name="Bartholomew K.A."/>
            <person name="Coutinho P.M."/>
            <person name="Erdmann S."/>
            <person name="Fowler T.J."/>
            <person name="Gathman A.C."/>
            <person name="Lombard V."/>
            <person name="Henrissat B."/>
            <person name="Knabe N."/>
            <person name="Kuees U."/>
            <person name="Lilly W.W."/>
            <person name="Lindquist E."/>
            <person name="Lucas S."/>
            <person name="Magnuson J.K."/>
            <person name="Piumi F."/>
            <person name="Raudaskoski M."/>
            <person name="Salamov A."/>
            <person name="Schmutz J."/>
            <person name="Schwarze F.W.M.R."/>
            <person name="vanKuyk P.A."/>
            <person name="Horton J.S."/>
            <person name="Grigoriev I.V."/>
            <person name="Woesten H.A.B."/>
        </authorList>
    </citation>
    <scope>NUCLEOTIDE SEQUENCE [LARGE SCALE GENOMIC DNA]</scope>
    <source>
        <strain evidence="8">H4-8 / FGSC 9210</strain>
    </source>
</reference>
<dbReference type="OrthoDB" id="660555at2759"/>
<dbReference type="RefSeq" id="XP_003026647.1">
    <property type="nucleotide sequence ID" value="XM_003026601.1"/>
</dbReference>
<name>D8QKQ0_SCHCM</name>
<dbReference type="EMBL" id="GL377316">
    <property type="protein sequence ID" value="EFI91744.1"/>
    <property type="molecule type" value="Genomic_DNA"/>
</dbReference>